<dbReference type="STRING" id="700015.Corgl_1583"/>
<dbReference type="eggNOG" id="COG2898">
    <property type="taxonomic scope" value="Bacteria"/>
</dbReference>
<dbReference type="EMBL" id="CP002628">
    <property type="protein sequence ID" value="AEB07682.1"/>
    <property type="molecule type" value="Genomic_DNA"/>
</dbReference>
<keyword evidence="1" id="KW-1133">Transmembrane helix</keyword>
<name>F2NB04_CORGP</name>
<dbReference type="OrthoDB" id="138672at2"/>
<feature type="transmembrane region" description="Helical" evidence="1">
    <location>
        <begin position="414"/>
        <end position="438"/>
    </location>
</feature>
<feature type="transmembrane region" description="Helical" evidence="1">
    <location>
        <begin position="254"/>
        <end position="272"/>
    </location>
</feature>
<keyword evidence="1" id="KW-0472">Membrane</keyword>
<organism evidence="2 3">
    <name type="scientific">Coriobacterium glomerans (strain ATCC 49209 / DSM 20642 / JCM 10262 / PW2)</name>
    <dbReference type="NCBI Taxonomy" id="700015"/>
    <lineage>
        <taxon>Bacteria</taxon>
        <taxon>Bacillati</taxon>
        <taxon>Actinomycetota</taxon>
        <taxon>Coriobacteriia</taxon>
        <taxon>Coriobacteriales</taxon>
        <taxon>Coriobacteriaceae</taxon>
        <taxon>Coriobacterium</taxon>
    </lineage>
</organism>
<dbReference type="HOGENOM" id="CLU_031634_1_0_11"/>
<keyword evidence="1" id="KW-0812">Transmembrane</keyword>
<dbReference type="KEGG" id="cgo:Corgl_1583"/>
<gene>
    <name evidence="2" type="ordered locus">Corgl_1583</name>
</gene>
<feature type="transmembrane region" description="Helical" evidence="1">
    <location>
        <begin position="450"/>
        <end position="468"/>
    </location>
</feature>
<protein>
    <submittedName>
        <fullName evidence="2">Uncharacterized protein</fullName>
    </submittedName>
</protein>
<feature type="transmembrane region" description="Helical" evidence="1">
    <location>
        <begin position="335"/>
        <end position="358"/>
    </location>
</feature>
<accession>F2NB04</accession>
<evidence type="ECO:0000313" key="2">
    <source>
        <dbReference type="EMBL" id="AEB07682.1"/>
    </source>
</evidence>
<evidence type="ECO:0000313" key="3">
    <source>
        <dbReference type="Proteomes" id="UP000006851"/>
    </source>
</evidence>
<reference evidence="3" key="1">
    <citation type="journal article" date="2013" name="Stand. Genomic Sci.">
        <title>Complete genome sequence of Coriobacterium glomerans type strain (PW2(T)) from the midgut of Pyrrhocoris apterus L. (red soldier bug).</title>
        <authorList>
            <person name="Stackebrandt E."/>
            <person name="Zeytun A."/>
            <person name="Lapidus A."/>
            <person name="Nolan M."/>
            <person name="Lucas S."/>
            <person name="Hammon N."/>
            <person name="Deshpande S."/>
            <person name="Cheng J.F."/>
            <person name="Tapia R."/>
            <person name="Goodwin L.A."/>
            <person name="Pitluck S."/>
            <person name="Liolios K."/>
            <person name="Pagani I."/>
            <person name="Ivanova N."/>
            <person name="Mavromatis K."/>
            <person name="Mikhailova N."/>
            <person name="Huntemann M."/>
            <person name="Pati A."/>
            <person name="Chen A."/>
            <person name="Palaniappan K."/>
            <person name="Chang Y.J."/>
            <person name="Land M."/>
            <person name="Hauser L."/>
            <person name="Rohde M."/>
            <person name="Pukall R."/>
            <person name="Goker M."/>
            <person name="Detter J.C."/>
            <person name="Woyke T."/>
            <person name="Bristow J."/>
            <person name="Eisen J.A."/>
            <person name="Markowitz V."/>
            <person name="Hugenholtz P."/>
            <person name="Kyrpides N.C."/>
            <person name="Klenk H.P."/>
        </authorList>
    </citation>
    <scope>NUCLEOTIDE SEQUENCE</scope>
    <source>
        <strain evidence="3">ATCC 49209 / DSM 20642 / JCM 10262 / PW2</strain>
    </source>
</reference>
<feature type="transmembrane region" description="Helical" evidence="1">
    <location>
        <begin position="36"/>
        <end position="55"/>
    </location>
</feature>
<feature type="transmembrane region" description="Helical" evidence="1">
    <location>
        <begin position="61"/>
        <end position="87"/>
    </location>
</feature>
<feature type="transmembrane region" description="Helical" evidence="1">
    <location>
        <begin position="488"/>
        <end position="511"/>
    </location>
</feature>
<keyword evidence="3" id="KW-1185">Reference proteome</keyword>
<feature type="transmembrane region" description="Helical" evidence="1">
    <location>
        <begin position="188"/>
        <end position="208"/>
    </location>
</feature>
<dbReference type="RefSeq" id="WP_013709424.1">
    <property type="nucleotide sequence ID" value="NC_015389.1"/>
</dbReference>
<dbReference type="AlphaFoldDB" id="F2NB04"/>
<proteinExistence type="predicted"/>
<feature type="transmembrane region" description="Helical" evidence="1">
    <location>
        <begin position="517"/>
        <end position="539"/>
    </location>
</feature>
<feature type="transmembrane region" description="Helical" evidence="1">
    <location>
        <begin position="370"/>
        <end position="393"/>
    </location>
</feature>
<feature type="transmembrane region" description="Helical" evidence="1">
    <location>
        <begin position="152"/>
        <end position="176"/>
    </location>
</feature>
<evidence type="ECO:0000256" key="1">
    <source>
        <dbReference type="SAM" id="Phobius"/>
    </source>
</evidence>
<dbReference type="Proteomes" id="UP000006851">
    <property type="component" value="Chromosome"/>
</dbReference>
<sequence>MRDLVLLYRVQFLSLLNSLAPRGRDGMTKGARTRRLVLIVAGVCLIIAIFESYLVAFGISFAAVGLAGAIPALAMVIGSLAGVWFAFMKANGNLFGLHDFDLVMSLPVSRRSVVATRLGALFSMAILTALIFMIPLYIIYFLNVGADPWTVLVAIASIVLAPMAPTSIGVFLAFGITAIASRFRHASLAYIVIALACILALFWGSLWFSSFSYSMSSEQTAGAVSGIATMIRDSATSFWPPAAWVSAALDSGHVLPFLYFAVFSIAVSALCLEIMQRCYLQINGLLAARASSHMSAKKLRLATGTQAAPVKAMAIKEIRCIIGIPYYAFQCLSGYLFMIALSVAIAVLGVRGTIVMIAPSTNGADQMLDLFFSFVPWVFAFLSITCCSAACAVSMEGRSAWVMSSAPVPVSTVLASKLVAGAVPLIATLLIGALTLLITGQENPFGALQVPVLGFGLFYTAVNVAMALDARRPNYAWSAPAEVVKRGLPIMVCTLGGMVLVFGGAFLAWVLMSTFGVWTGGVYNLVVGILGMAVGQAIFTHTSRHARLYIS</sequence>
<feature type="transmembrane region" description="Helical" evidence="1">
    <location>
        <begin position="118"/>
        <end position="140"/>
    </location>
</feature>